<dbReference type="InterPro" id="IPR029061">
    <property type="entry name" value="THDP-binding"/>
</dbReference>
<evidence type="ECO:0000256" key="1">
    <source>
        <dbReference type="ARBA" id="ARBA00001964"/>
    </source>
</evidence>
<sequence length="311" mass="33483">MSITDPREAFAKALEEIGDNNDKVLAVSCDSASGSGYSPFISKYPDRYVEVGISEQTGVDISVGLAVNGFIPVISAIAPFLSMRAYEQVRNDVGYSNTNVKLIGSSSGLSHSPAGSSHQANEDMALMRTVPNMVVINPGDCYEIAMSLKKAVEYEGPVYIRMPRHPLEDILPIEERDFEIGKAEEICDGKSGITVIASGTVSNEAKRAVEELNKEGISCGMINVHTVQPLDQEMILKHASKTKLMFTVEEHSIIGGLGDAVAATITQLEGAPRLVKLGILPGAVNTGPYRELLAAYGLTHEKIKESIKKEM</sequence>
<feature type="domain" description="Transketolase-like pyrimidine-binding" evidence="4">
    <location>
        <begin position="4"/>
        <end position="170"/>
    </location>
</feature>
<dbReference type="STRING" id="1619234.SAMN05421730_102022"/>
<dbReference type="Gene3D" id="3.40.50.920">
    <property type="match status" value="1"/>
</dbReference>
<dbReference type="EMBL" id="FMKA01000020">
    <property type="protein sequence ID" value="SCP98406.1"/>
    <property type="molecule type" value="Genomic_DNA"/>
</dbReference>
<evidence type="ECO:0000256" key="2">
    <source>
        <dbReference type="ARBA" id="ARBA00007131"/>
    </source>
</evidence>
<dbReference type="SMART" id="SM00861">
    <property type="entry name" value="Transket_pyr"/>
    <property type="match status" value="1"/>
</dbReference>
<accession>A0A1D3TW21</accession>
<evidence type="ECO:0000256" key="3">
    <source>
        <dbReference type="ARBA" id="ARBA00023052"/>
    </source>
</evidence>
<dbReference type="OrthoDB" id="9803371at2"/>
<comment type="similarity">
    <text evidence="2">Belongs to the transketolase family.</text>
</comment>
<reference evidence="5 6" key="1">
    <citation type="submission" date="2016-09" db="EMBL/GenBank/DDBJ databases">
        <authorList>
            <person name="Capua I."/>
            <person name="De Benedictis P."/>
            <person name="Joannis T."/>
            <person name="Lombin L.H."/>
            <person name="Cattoli G."/>
        </authorList>
    </citation>
    <scope>NUCLEOTIDE SEQUENCE [LARGE SCALE GENOMIC DNA]</scope>
    <source>
        <strain evidence="5 6">GluBS11</strain>
    </source>
</reference>
<dbReference type="SUPFAM" id="SSF52922">
    <property type="entry name" value="TK C-terminal domain-like"/>
    <property type="match status" value="1"/>
</dbReference>
<evidence type="ECO:0000259" key="4">
    <source>
        <dbReference type="SMART" id="SM00861"/>
    </source>
</evidence>
<comment type="cofactor">
    <cofactor evidence="1">
        <name>thiamine diphosphate</name>
        <dbReference type="ChEBI" id="CHEBI:58937"/>
    </cofactor>
</comment>
<name>A0A1D3TW21_9FIRM</name>
<organism evidence="5 6">
    <name type="scientific">Anaerobium acetethylicum</name>
    <dbReference type="NCBI Taxonomy" id="1619234"/>
    <lineage>
        <taxon>Bacteria</taxon>
        <taxon>Bacillati</taxon>
        <taxon>Bacillota</taxon>
        <taxon>Clostridia</taxon>
        <taxon>Lachnospirales</taxon>
        <taxon>Lachnospiraceae</taxon>
        <taxon>Anaerobium</taxon>
    </lineage>
</organism>
<dbReference type="CDD" id="cd07033">
    <property type="entry name" value="TPP_PYR_DXS_TK_like"/>
    <property type="match status" value="1"/>
</dbReference>
<evidence type="ECO:0000313" key="6">
    <source>
        <dbReference type="Proteomes" id="UP000199315"/>
    </source>
</evidence>
<protein>
    <submittedName>
        <fullName evidence="5">Transketolase</fullName>
    </submittedName>
</protein>
<dbReference type="SUPFAM" id="SSF52518">
    <property type="entry name" value="Thiamin diphosphate-binding fold (THDP-binding)"/>
    <property type="match status" value="1"/>
</dbReference>
<dbReference type="InterPro" id="IPR009014">
    <property type="entry name" value="Transketo_C/PFOR_II"/>
</dbReference>
<dbReference type="Pfam" id="PF02779">
    <property type="entry name" value="Transket_pyr"/>
    <property type="match status" value="1"/>
</dbReference>
<proteinExistence type="inferred from homology"/>
<dbReference type="PANTHER" id="PTHR43825">
    <property type="entry name" value="PYRUVATE DEHYDROGENASE E1 COMPONENT"/>
    <property type="match status" value="1"/>
</dbReference>
<evidence type="ECO:0000313" key="5">
    <source>
        <dbReference type="EMBL" id="SCP98406.1"/>
    </source>
</evidence>
<dbReference type="Gene3D" id="3.40.50.970">
    <property type="match status" value="1"/>
</dbReference>
<dbReference type="PANTHER" id="PTHR43825:SF1">
    <property type="entry name" value="TRANSKETOLASE-LIKE PYRIMIDINE-BINDING DOMAIN-CONTAINING PROTEIN"/>
    <property type="match status" value="1"/>
</dbReference>
<dbReference type="Pfam" id="PF02780">
    <property type="entry name" value="Transketolase_C"/>
    <property type="match status" value="1"/>
</dbReference>
<gene>
    <name evidence="5" type="ORF">SAMN05421730_102022</name>
</gene>
<dbReference type="InterPro" id="IPR051157">
    <property type="entry name" value="PDH/Transketolase"/>
</dbReference>
<dbReference type="Proteomes" id="UP000199315">
    <property type="component" value="Unassembled WGS sequence"/>
</dbReference>
<dbReference type="RefSeq" id="WP_091235389.1">
    <property type="nucleotide sequence ID" value="NZ_FMKA01000020.1"/>
</dbReference>
<dbReference type="AlphaFoldDB" id="A0A1D3TW21"/>
<keyword evidence="3" id="KW-0786">Thiamine pyrophosphate</keyword>
<dbReference type="InterPro" id="IPR005475">
    <property type="entry name" value="Transketolase-like_Pyr-bd"/>
</dbReference>
<dbReference type="InterPro" id="IPR033248">
    <property type="entry name" value="Transketolase_C"/>
</dbReference>
<dbReference type="FunFam" id="3.40.50.970:FF:000129">
    <property type="entry name" value="Transketolase"/>
    <property type="match status" value="1"/>
</dbReference>
<keyword evidence="6" id="KW-1185">Reference proteome</keyword>